<organism evidence="1 2">
    <name type="scientific">Acacia crassicarpa</name>
    <name type="common">northern wattle</name>
    <dbReference type="NCBI Taxonomy" id="499986"/>
    <lineage>
        <taxon>Eukaryota</taxon>
        <taxon>Viridiplantae</taxon>
        <taxon>Streptophyta</taxon>
        <taxon>Embryophyta</taxon>
        <taxon>Tracheophyta</taxon>
        <taxon>Spermatophyta</taxon>
        <taxon>Magnoliopsida</taxon>
        <taxon>eudicotyledons</taxon>
        <taxon>Gunneridae</taxon>
        <taxon>Pentapetalae</taxon>
        <taxon>rosids</taxon>
        <taxon>fabids</taxon>
        <taxon>Fabales</taxon>
        <taxon>Fabaceae</taxon>
        <taxon>Caesalpinioideae</taxon>
        <taxon>mimosoid clade</taxon>
        <taxon>Acacieae</taxon>
        <taxon>Acacia</taxon>
    </lineage>
</organism>
<dbReference type="PANTHER" id="PTHR33597:SF11">
    <property type="entry name" value="OS07G0620600 PROTEIN"/>
    <property type="match status" value="1"/>
</dbReference>
<evidence type="ECO:0000313" key="1">
    <source>
        <dbReference type="EMBL" id="KAK4256684.1"/>
    </source>
</evidence>
<sequence>MTHSEQSVVSSSHSVNLDQLISVFFRDLINKGLMKRESQKSVFLINNIVEENLIGTQSLADYNVDLIALDDLEKQNSVLDGTVDFIFTFNFQEALRFIDHTLKTDGVVTVLLNDNPSAAINKPPNYKITYMRGLDLIAVALWKTSVAETKPQKQIKLLSEYASSEAKKAALQKLKDVLLKPP</sequence>
<proteinExistence type="predicted"/>
<keyword evidence="2" id="KW-1185">Reference proteome</keyword>
<accession>A0AAE1JP37</accession>
<reference evidence="1" key="1">
    <citation type="submission" date="2023-10" db="EMBL/GenBank/DDBJ databases">
        <title>Chromosome-level genome of the transformable northern wattle, Acacia crassicarpa.</title>
        <authorList>
            <person name="Massaro I."/>
            <person name="Sinha N.R."/>
            <person name="Poethig S."/>
            <person name="Leichty A.R."/>
        </authorList>
    </citation>
    <scope>NUCLEOTIDE SEQUENCE</scope>
    <source>
        <strain evidence="1">Acra3RX</strain>
        <tissue evidence="1">Leaf</tissue>
    </source>
</reference>
<gene>
    <name evidence="1" type="ORF">QN277_006375</name>
</gene>
<dbReference type="EMBL" id="JAWXYG010000012">
    <property type="protein sequence ID" value="KAK4256684.1"/>
    <property type="molecule type" value="Genomic_DNA"/>
</dbReference>
<dbReference type="AlphaFoldDB" id="A0AAE1JP37"/>
<comment type="caution">
    <text evidence="1">The sequence shown here is derived from an EMBL/GenBank/DDBJ whole genome shotgun (WGS) entry which is preliminary data.</text>
</comment>
<evidence type="ECO:0000313" key="2">
    <source>
        <dbReference type="Proteomes" id="UP001293593"/>
    </source>
</evidence>
<dbReference type="PANTHER" id="PTHR33597">
    <property type="entry name" value="OS02G0760400 PROTEIN"/>
    <property type="match status" value="1"/>
</dbReference>
<protein>
    <submittedName>
        <fullName evidence="1">Uncharacterized protein</fullName>
    </submittedName>
</protein>
<dbReference type="Proteomes" id="UP001293593">
    <property type="component" value="Unassembled WGS sequence"/>
</dbReference>
<name>A0AAE1JP37_9FABA</name>